<dbReference type="Pfam" id="PF14863">
    <property type="entry name" value="Alkyl_sulf_dimr"/>
    <property type="match status" value="1"/>
</dbReference>
<dbReference type="Proteomes" id="UP000721236">
    <property type="component" value="Unassembled WGS sequence"/>
</dbReference>
<dbReference type="EMBL" id="CAJZAH010000002">
    <property type="protein sequence ID" value="CAG9171339.1"/>
    <property type="molecule type" value="Genomic_DNA"/>
</dbReference>
<dbReference type="RefSeq" id="WP_224041013.1">
    <property type="nucleotide sequence ID" value="NZ_CAJZAH010000002.1"/>
</dbReference>
<dbReference type="InterPro" id="IPR044097">
    <property type="entry name" value="Bds1/SdsA1_MBL-fold"/>
</dbReference>
<dbReference type="CDD" id="cd07710">
    <property type="entry name" value="arylsulfatase_Sdsa1-like_MBL-fold"/>
    <property type="match status" value="1"/>
</dbReference>
<dbReference type="InterPro" id="IPR029229">
    <property type="entry name" value="Alkyl_sulf_C"/>
</dbReference>
<dbReference type="GO" id="GO:0016787">
    <property type="term" value="F:hydrolase activity"/>
    <property type="evidence" value="ECO:0007669"/>
    <property type="project" value="UniProtKB-KW"/>
</dbReference>
<comment type="similarity">
    <text evidence="4">Belongs to the metallo-beta-lactamase superfamily. Type III sulfatase family.</text>
</comment>
<protein>
    <submittedName>
        <fullName evidence="7">Alkyl/aryl-sulfatase YjcS</fullName>
        <ecNumber evidence="7">3.1.6.-</ecNumber>
    </submittedName>
</protein>
<dbReference type="PANTHER" id="PTHR43223:SF1">
    <property type="entry name" value="ALKYL_ARYL-SULFATASE BDS1"/>
    <property type="match status" value="1"/>
</dbReference>
<dbReference type="Pfam" id="PF00753">
    <property type="entry name" value="Lactamase_B"/>
    <property type="match status" value="1"/>
</dbReference>
<dbReference type="InterPro" id="IPR052195">
    <property type="entry name" value="Bact_Alkyl/Aryl-Sulfatase"/>
</dbReference>
<reference evidence="7 8" key="1">
    <citation type="submission" date="2021-08" db="EMBL/GenBank/DDBJ databases">
        <authorList>
            <person name="Peeters C."/>
        </authorList>
    </citation>
    <scope>NUCLEOTIDE SEQUENCE [LARGE SCALE GENOMIC DNA]</scope>
    <source>
        <strain evidence="7 8">LMG 21510</strain>
    </source>
</reference>
<evidence type="ECO:0000256" key="5">
    <source>
        <dbReference type="SAM" id="SignalP"/>
    </source>
</evidence>
<evidence type="ECO:0000256" key="3">
    <source>
        <dbReference type="ARBA" id="ARBA00022833"/>
    </source>
</evidence>
<evidence type="ECO:0000256" key="4">
    <source>
        <dbReference type="ARBA" id="ARBA00033751"/>
    </source>
</evidence>
<feature type="chain" id="PRO_5045272050" evidence="5">
    <location>
        <begin position="19"/>
        <end position="670"/>
    </location>
</feature>
<dbReference type="SUPFAM" id="SSF55718">
    <property type="entry name" value="SCP-like"/>
    <property type="match status" value="1"/>
</dbReference>
<comment type="caution">
    <text evidence="7">The sequence shown here is derived from an EMBL/GenBank/DDBJ whole genome shotgun (WGS) entry which is preliminary data.</text>
</comment>
<dbReference type="SUPFAM" id="SSF56281">
    <property type="entry name" value="Metallo-hydrolase/oxidoreductase"/>
    <property type="match status" value="1"/>
</dbReference>
<dbReference type="InterPro" id="IPR029228">
    <property type="entry name" value="Alkyl_sulf_dimr"/>
</dbReference>
<keyword evidence="2 7" id="KW-0378">Hydrolase</keyword>
<name>A0ABM8WV16_9BURK</name>
<proteinExistence type="inferred from homology"/>
<dbReference type="Pfam" id="PF14864">
    <property type="entry name" value="Alkyl_sulf_C"/>
    <property type="match status" value="1"/>
</dbReference>
<feature type="signal peptide" evidence="5">
    <location>
        <begin position="1"/>
        <end position="18"/>
    </location>
</feature>
<evidence type="ECO:0000256" key="2">
    <source>
        <dbReference type="ARBA" id="ARBA00022801"/>
    </source>
</evidence>
<dbReference type="InterPro" id="IPR036866">
    <property type="entry name" value="RibonucZ/Hydroxyglut_hydro"/>
</dbReference>
<evidence type="ECO:0000313" key="7">
    <source>
        <dbReference type="EMBL" id="CAG9171339.1"/>
    </source>
</evidence>
<dbReference type="Gene3D" id="3.60.15.30">
    <property type="entry name" value="Metallo-beta-lactamase domain"/>
    <property type="match status" value="1"/>
</dbReference>
<dbReference type="Gene3D" id="1.25.40.880">
    <property type="entry name" value="Alkyl sulfatase, dimerisation domain"/>
    <property type="match status" value="1"/>
</dbReference>
<evidence type="ECO:0000313" key="8">
    <source>
        <dbReference type="Proteomes" id="UP000721236"/>
    </source>
</evidence>
<keyword evidence="5" id="KW-0732">Signal</keyword>
<dbReference type="EC" id="3.1.6.-" evidence="7"/>
<dbReference type="InterPro" id="IPR001279">
    <property type="entry name" value="Metallo-B-lactamas"/>
</dbReference>
<keyword evidence="3" id="KW-0862">Zinc</keyword>
<gene>
    <name evidence="7" type="primary">yjcS_1</name>
    <name evidence="7" type="ORF">LMG21510_01615</name>
</gene>
<accession>A0ABM8WV16</accession>
<keyword evidence="1" id="KW-0479">Metal-binding</keyword>
<evidence type="ECO:0000259" key="6">
    <source>
        <dbReference type="SMART" id="SM00849"/>
    </source>
</evidence>
<feature type="domain" description="Metallo-beta-lactamase" evidence="6">
    <location>
        <begin position="129"/>
        <end position="351"/>
    </location>
</feature>
<dbReference type="PANTHER" id="PTHR43223">
    <property type="entry name" value="ALKYL/ARYL-SULFATASE"/>
    <property type="match status" value="1"/>
</dbReference>
<dbReference type="Gene3D" id="3.30.1050.10">
    <property type="entry name" value="SCP2 sterol-binding domain"/>
    <property type="match status" value="1"/>
</dbReference>
<dbReference type="SMART" id="SM00849">
    <property type="entry name" value="Lactamase_B"/>
    <property type="match status" value="1"/>
</dbReference>
<evidence type="ECO:0000256" key="1">
    <source>
        <dbReference type="ARBA" id="ARBA00022723"/>
    </source>
</evidence>
<dbReference type="InterPro" id="IPR036527">
    <property type="entry name" value="SCP2_sterol-bd_dom_sf"/>
</dbReference>
<organism evidence="7 8">
    <name type="scientific">Cupriavidus respiraculi</name>
    <dbReference type="NCBI Taxonomy" id="195930"/>
    <lineage>
        <taxon>Bacteria</taxon>
        <taxon>Pseudomonadati</taxon>
        <taxon>Pseudomonadota</taxon>
        <taxon>Betaproteobacteria</taxon>
        <taxon>Burkholderiales</taxon>
        <taxon>Burkholderiaceae</taxon>
        <taxon>Cupriavidus</taxon>
    </lineage>
</organism>
<dbReference type="InterPro" id="IPR038536">
    <property type="entry name" value="Alkyl/aryl-sulf_dimr_sf"/>
</dbReference>
<keyword evidence="8" id="KW-1185">Reference proteome</keyword>
<sequence>MPLRPVLACALLCVPLHAAIADDTAANTAPRPATEITSRANAAWLDKLPFADRQDFEDARRGLVARFSEPAIRAADGRVAWSFEAYAFEREQAAPATVNPSLWRLAQLNNEAGLFQVKDGIYQIRGADLANMTIVEGEQGLIVIDPLMTVETARASMALYYANRPRKPVAAVVYTHSHVDHFGGVKGVIDEADVRAGKVAILAPAGFMEEAVSENVLAGNAMSRRAAYMYGARLPRNASGQVDTGLGKATARGTVSLLPPTDLISREIETRRIAGVEIEFQLTPGTEAPAEMNLYFPASRVLCIAENAVRTQHNILTLRGAHVRDPKAWAYYLGQSLQRYGERSDVLIAQHHWPTWGKARIVEFLSDQRDMYAYLNDQTLRLINQGMTPLDIADKLKTLPQPLASRWYARDYYGSVSHNVRAIYQRFMGFYDGNPANLNPLPPVESARRTIEWMGGADAVLARLRDAYARGEYRWVAQIGNQLVFADPRNAAARALQADALEQLGYQSENATWRNVYLSGAQELRNGVDRRNAGGLGSADMVSALSVQNYFDLLAVRLNADKAAGQTMTLNWSIPDQKGRYAMTLRNGALTYLADSAFPQPTATITVDKATLDAINLRKLTIPDAQRDGRMRIEGDRQAVAGLFRMMDTFDPAFDIVTPATDRSATAAAR</sequence>